<gene>
    <name evidence="1" type="ORF">I8752_24145</name>
</gene>
<proteinExistence type="predicted"/>
<name>A0A8J7I567_9NOST</name>
<protein>
    <submittedName>
        <fullName evidence="1">Uncharacterized protein</fullName>
    </submittedName>
</protein>
<dbReference type="RefSeq" id="WP_214434776.1">
    <property type="nucleotide sequence ID" value="NZ_JAECZA010000217.1"/>
</dbReference>
<accession>A0A8J7I567</accession>
<dbReference type="Proteomes" id="UP000662314">
    <property type="component" value="Unassembled WGS sequence"/>
</dbReference>
<dbReference type="AlphaFoldDB" id="A0A8J7I567"/>
<evidence type="ECO:0000313" key="1">
    <source>
        <dbReference type="EMBL" id="MBH8576031.1"/>
    </source>
</evidence>
<comment type="caution">
    <text evidence="1">The sequence shown here is derived from an EMBL/GenBank/DDBJ whole genome shotgun (WGS) entry which is preliminary data.</text>
</comment>
<evidence type="ECO:0000313" key="2">
    <source>
        <dbReference type="Proteomes" id="UP000662314"/>
    </source>
</evidence>
<organism evidence="1 2">
    <name type="scientific">Dendronalium phyllosphericum CENA369</name>
    <dbReference type="NCBI Taxonomy" id="1725256"/>
    <lineage>
        <taxon>Bacteria</taxon>
        <taxon>Bacillati</taxon>
        <taxon>Cyanobacteriota</taxon>
        <taxon>Cyanophyceae</taxon>
        <taxon>Nostocales</taxon>
        <taxon>Nostocaceae</taxon>
        <taxon>Dendronalium</taxon>
        <taxon>Dendronalium phyllosphericum</taxon>
    </lineage>
</organism>
<keyword evidence="2" id="KW-1185">Reference proteome</keyword>
<dbReference type="EMBL" id="JAECZA010000217">
    <property type="protein sequence ID" value="MBH8576031.1"/>
    <property type="molecule type" value="Genomic_DNA"/>
</dbReference>
<sequence>MYFLLLLAIAYQDLYFLKKEKYNCETWCQVPLKLDNDHKNITTFSSNKHLR</sequence>
<reference evidence="1 2" key="1">
    <citation type="journal article" date="2021" name="Int. J. Syst. Evol. Microbiol.">
        <title>Amazonocrinis nigriterrae gen. nov., sp. nov., Atlanticothrix silvestris gen. nov., sp. nov. and Dendronalium phyllosphericum gen. nov., sp. nov., nostocacean cyanobacteria from Brazilian environments.</title>
        <authorList>
            <person name="Alvarenga D.O."/>
            <person name="Andreote A.P.D."/>
            <person name="Branco L.H.Z."/>
            <person name="Delbaje E."/>
            <person name="Cruz R.B."/>
            <person name="Varani A.M."/>
            <person name="Fiore M.F."/>
        </authorList>
    </citation>
    <scope>NUCLEOTIDE SEQUENCE [LARGE SCALE GENOMIC DNA]</scope>
    <source>
        <strain evidence="1 2">CENA369</strain>
    </source>
</reference>